<sequence length="180" mass="19671">MMTTWLHFSGIKILDTVMMQDSVLALTDLAVLPTSAVLNAVKMIKNGRVDQIDPLIVTQASLLGELPVGSSSLDIIILMCKSTEFIGEQLLGEVSRVLKPDGTILLHLSSETLTGEMKTSPLERKFLVAGFLDVEVLPAKPALHSEAVQYLGNQTRPYIEMVKGLVQYLIDSTGLINTKY</sequence>
<protein>
    <recommendedName>
        <fullName evidence="3">Methyltransferase type 11 domain-containing protein</fullName>
    </recommendedName>
</protein>
<dbReference type="GO" id="GO:0016226">
    <property type="term" value="P:iron-sulfur cluster assembly"/>
    <property type="evidence" value="ECO:0007669"/>
    <property type="project" value="InterPro"/>
</dbReference>
<dbReference type="InterPro" id="IPR029063">
    <property type="entry name" value="SAM-dependent_MTases_sf"/>
</dbReference>
<name>A0AAU9RT45_THLAR</name>
<gene>
    <name evidence="1" type="ORF">TAV2_LOCUS8602</name>
</gene>
<accession>A0AAU9RT45</accession>
<dbReference type="EMBL" id="CAJVSB020000420">
    <property type="protein sequence ID" value="CAH2050661.1"/>
    <property type="molecule type" value="Genomic_DNA"/>
</dbReference>
<dbReference type="PANTHER" id="PTHR13273:SF14">
    <property type="entry name" value="ANAMORSIN"/>
    <property type="match status" value="1"/>
</dbReference>
<dbReference type="PANTHER" id="PTHR13273">
    <property type="entry name" value="ANAMORSIN"/>
    <property type="match status" value="1"/>
</dbReference>
<dbReference type="GO" id="GO:0051536">
    <property type="term" value="F:iron-sulfur cluster binding"/>
    <property type="evidence" value="ECO:0007669"/>
    <property type="project" value="InterPro"/>
</dbReference>
<comment type="caution">
    <text evidence="1">The sequence shown here is derived from an EMBL/GenBank/DDBJ whole genome shotgun (WGS) entry which is preliminary data.</text>
</comment>
<keyword evidence="2" id="KW-1185">Reference proteome</keyword>
<evidence type="ECO:0000313" key="1">
    <source>
        <dbReference type="EMBL" id="CAH2050661.1"/>
    </source>
</evidence>
<dbReference type="AlphaFoldDB" id="A0AAU9RT45"/>
<evidence type="ECO:0000313" key="2">
    <source>
        <dbReference type="Proteomes" id="UP000836841"/>
    </source>
</evidence>
<dbReference type="SUPFAM" id="SSF53335">
    <property type="entry name" value="S-adenosyl-L-methionine-dependent methyltransferases"/>
    <property type="match status" value="1"/>
</dbReference>
<dbReference type="Proteomes" id="UP000836841">
    <property type="component" value="Unassembled WGS sequence"/>
</dbReference>
<dbReference type="Gene3D" id="3.40.50.150">
    <property type="entry name" value="Vaccinia Virus protein VP39"/>
    <property type="match status" value="1"/>
</dbReference>
<organism evidence="1 2">
    <name type="scientific">Thlaspi arvense</name>
    <name type="common">Field penny-cress</name>
    <dbReference type="NCBI Taxonomy" id="13288"/>
    <lineage>
        <taxon>Eukaryota</taxon>
        <taxon>Viridiplantae</taxon>
        <taxon>Streptophyta</taxon>
        <taxon>Embryophyta</taxon>
        <taxon>Tracheophyta</taxon>
        <taxon>Spermatophyta</taxon>
        <taxon>Magnoliopsida</taxon>
        <taxon>eudicotyledons</taxon>
        <taxon>Gunneridae</taxon>
        <taxon>Pentapetalae</taxon>
        <taxon>rosids</taxon>
        <taxon>malvids</taxon>
        <taxon>Brassicales</taxon>
        <taxon>Brassicaceae</taxon>
        <taxon>Thlaspideae</taxon>
        <taxon>Thlaspi</taxon>
    </lineage>
</organism>
<dbReference type="InterPro" id="IPR007785">
    <property type="entry name" value="Anamorsin"/>
</dbReference>
<proteinExistence type="predicted"/>
<evidence type="ECO:0008006" key="3">
    <source>
        <dbReference type="Google" id="ProtNLM"/>
    </source>
</evidence>
<dbReference type="GO" id="GO:0005737">
    <property type="term" value="C:cytoplasm"/>
    <property type="evidence" value="ECO:0007669"/>
    <property type="project" value="InterPro"/>
</dbReference>
<reference evidence="1 2" key="1">
    <citation type="submission" date="2022-03" db="EMBL/GenBank/DDBJ databases">
        <authorList>
            <person name="Nunn A."/>
            <person name="Chopra R."/>
            <person name="Nunn A."/>
            <person name="Contreras Garrido A."/>
        </authorList>
    </citation>
    <scope>NUCLEOTIDE SEQUENCE [LARGE SCALE GENOMIC DNA]</scope>
</reference>